<keyword evidence="3 7" id="KW-0808">Transferase</keyword>
<sequence length="379" mass="42585">MPRIPKHITERLNQRKEKNALRTLKVNHFKVDFYSNDYLGFASSREIKQFNEEILSRYPIQHGATGSRLISGHTPLHEIAEHTISEFHHSQSCLLFNSGYDANVGLFSSIPKRGDIILFDEYIHASIRDGISLGLAQAYKFKHNDLESLERLLQKYTSNSNNIFIATESVFSMDGDSPDLEKMVLLAEKYNAFLIVDEAHALGVLGKDGCGLVQHLGIENRVFARIMTYGKALGGHGASVLSSNELKQYLVNFARSFIYTTAMPPHNVAHILAGYQELSRTQNRELLQKNIAFFLKKAEKIGLKSRFIPSQSAIQGIVLSGNDFVKSISEDIQKEGFGVIPILSPTVAEGQERLRICLHSFNTFSEIENLCNILITKLK</sequence>
<dbReference type="AlphaFoldDB" id="A0A0B7HLI6"/>
<evidence type="ECO:0000313" key="9">
    <source>
        <dbReference type="Proteomes" id="UP000243753"/>
    </source>
</evidence>
<dbReference type="Gene3D" id="3.90.1150.10">
    <property type="entry name" value="Aspartate Aminotransferase, domain 1"/>
    <property type="match status" value="1"/>
</dbReference>
<evidence type="ECO:0000256" key="1">
    <source>
        <dbReference type="ARBA" id="ARBA00001933"/>
    </source>
</evidence>
<dbReference type="EMBL" id="CDOE01000077">
    <property type="protein sequence ID" value="CEN40616.1"/>
    <property type="molecule type" value="Genomic_DNA"/>
</dbReference>
<organism evidence="7 8">
    <name type="scientific">Capnocytophaga canimorsus</name>
    <dbReference type="NCBI Taxonomy" id="28188"/>
    <lineage>
        <taxon>Bacteria</taxon>
        <taxon>Pseudomonadati</taxon>
        <taxon>Bacteroidota</taxon>
        <taxon>Flavobacteriia</taxon>
        <taxon>Flavobacteriales</taxon>
        <taxon>Flavobacteriaceae</taxon>
        <taxon>Capnocytophaga</taxon>
    </lineage>
</organism>
<dbReference type="InterPro" id="IPR015424">
    <property type="entry name" value="PyrdxlP-dep_Trfase"/>
</dbReference>
<dbReference type="Gene3D" id="3.40.640.10">
    <property type="entry name" value="Type I PLP-dependent aspartate aminotransferase-like (Major domain)"/>
    <property type="match status" value="1"/>
</dbReference>
<evidence type="ECO:0000256" key="2">
    <source>
        <dbReference type="ARBA" id="ARBA00010008"/>
    </source>
</evidence>
<reference evidence="7 8" key="1">
    <citation type="submission" date="2015-01" db="EMBL/GenBank/DDBJ databases">
        <authorList>
            <person name="Xiang T."/>
            <person name="Song Y."/>
            <person name="Huang L."/>
            <person name="Wang B."/>
            <person name="Wu P."/>
        </authorList>
    </citation>
    <scope>NUCLEOTIDE SEQUENCE [LARGE SCALE GENOMIC DNA]</scope>
    <source>
        <strain evidence="7 8">Cc12</strain>
    </source>
</reference>
<dbReference type="RefSeq" id="WP_042001922.1">
    <property type="nucleotide sequence ID" value="NZ_CP022382.1"/>
</dbReference>
<evidence type="ECO:0000313" key="6">
    <source>
        <dbReference type="EMBL" id="ATA93422.1"/>
    </source>
</evidence>
<gene>
    <name evidence="7" type="ORF">CCAN12_790049</name>
    <name evidence="6" type="ORF">CGC54_03260</name>
</gene>
<accession>A0A0B7HLI6</accession>
<dbReference type="GO" id="GO:0008710">
    <property type="term" value="F:8-amino-7-oxononanoate synthase activity"/>
    <property type="evidence" value="ECO:0007669"/>
    <property type="project" value="UniProtKB-EC"/>
</dbReference>
<evidence type="ECO:0000259" key="5">
    <source>
        <dbReference type="Pfam" id="PF00155"/>
    </source>
</evidence>
<feature type="domain" description="Aminotransferase class I/classII large" evidence="5">
    <location>
        <begin position="30"/>
        <end position="372"/>
    </location>
</feature>
<comment type="cofactor">
    <cofactor evidence="1">
        <name>pyridoxal 5'-phosphate</name>
        <dbReference type="ChEBI" id="CHEBI:597326"/>
    </cofactor>
</comment>
<dbReference type="PANTHER" id="PTHR13693:SF77">
    <property type="entry name" value="8-AMINO-7-OXONONANOATE SYNTHASE"/>
    <property type="match status" value="1"/>
</dbReference>
<dbReference type="GO" id="GO:0009102">
    <property type="term" value="P:biotin biosynthetic process"/>
    <property type="evidence" value="ECO:0007669"/>
    <property type="project" value="TreeGrafter"/>
</dbReference>
<keyword evidence="4" id="KW-0663">Pyridoxal phosphate</keyword>
<comment type="similarity">
    <text evidence="2">Belongs to the class-II pyridoxal-phosphate-dependent aminotransferase family. BioF subfamily.</text>
</comment>
<evidence type="ECO:0000256" key="3">
    <source>
        <dbReference type="ARBA" id="ARBA00022679"/>
    </source>
</evidence>
<evidence type="ECO:0000256" key="4">
    <source>
        <dbReference type="ARBA" id="ARBA00022898"/>
    </source>
</evidence>
<dbReference type="InterPro" id="IPR050087">
    <property type="entry name" value="AON_synthase_class-II"/>
</dbReference>
<reference evidence="9" key="3">
    <citation type="submission" date="2017-06" db="EMBL/GenBank/DDBJ databases">
        <title>Capnocytophaga spp. assemblies.</title>
        <authorList>
            <person name="Gulvik C.A."/>
        </authorList>
    </citation>
    <scope>NUCLEOTIDE SEQUENCE [LARGE SCALE GENOMIC DNA]</scope>
    <source>
        <strain evidence="9">H3936</strain>
    </source>
</reference>
<dbReference type="Proteomes" id="UP000044026">
    <property type="component" value="Unassembled WGS sequence"/>
</dbReference>
<reference evidence="6" key="2">
    <citation type="journal article" date="2017" name="Genome Announc.">
        <title>Twelve Complete Reference Genomes of Clinical Isolates in the Capnocytophaga Genus.</title>
        <authorList>
            <person name="Villarma A."/>
            <person name="Gulvik C.A."/>
            <person name="Rowe L.A."/>
            <person name="Sheth M."/>
            <person name="Juieng P."/>
            <person name="Nicholson A.C."/>
            <person name="Loparev V.N."/>
            <person name="McQuiston J.R."/>
        </authorList>
    </citation>
    <scope>NUCLEOTIDE SEQUENCE</scope>
    <source>
        <strain evidence="6">H3936</strain>
    </source>
</reference>
<dbReference type="Pfam" id="PF00155">
    <property type="entry name" value="Aminotran_1_2"/>
    <property type="match status" value="1"/>
</dbReference>
<dbReference type="GO" id="GO:0030170">
    <property type="term" value="F:pyridoxal phosphate binding"/>
    <property type="evidence" value="ECO:0007669"/>
    <property type="project" value="InterPro"/>
</dbReference>
<dbReference type="EC" id="2.3.1.47" evidence="7"/>
<dbReference type="Proteomes" id="UP000243753">
    <property type="component" value="Chromosome"/>
</dbReference>
<dbReference type="InterPro" id="IPR015421">
    <property type="entry name" value="PyrdxlP-dep_Trfase_major"/>
</dbReference>
<keyword evidence="7" id="KW-0012">Acyltransferase</keyword>
<name>A0A0B7HLI6_9FLAO</name>
<protein>
    <submittedName>
        <fullName evidence="6">8-amino-7-oxononanoate synthase</fullName>
    </submittedName>
    <submittedName>
        <fullName evidence="7">Alpha-oxoamine synthase</fullName>
        <ecNumber evidence="7">2.3.1.47</ecNumber>
    </submittedName>
</protein>
<evidence type="ECO:0000313" key="7">
    <source>
        <dbReference type="EMBL" id="CEN40616.1"/>
    </source>
</evidence>
<proteinExistence type="inferred from homology"/>
<dbReference type="SUPFAM" id="SSF53383">
    <property type="entry name" value="PLP-dependent transferases"/>
    <property type="match status" value="1"/>
</dbReference>
<evidence type="ECO:0000313" key="8">
    <source>
        <dbReference type="Proteomes" id="UP000044026"/>
    </source>
</evidence>
<dbReference type="EMBL" id="CP022389">
    <property type="protein sequence ID" value="ATA93422.1"/>
    <property type="molecule type" value="Genomic_DNA"/>
</dbReference>
<dbReference type="PANTHER" id="PTHR13693">
    <property type="entry name" value="CLASS II AMINOTRANSFERASE/8-AMINO-7-OXONONANOATE SYNTHASE"/>
    <property type="match status" value="1"/>
</dbReference>
<dbReference type="InterPro" id="IPR004839">
    <property type="entry name" value="Aminotransferase_I/II_large"/>
</dbReference>
<dbReference type="InterPro" id="IPR015422">
    <property type="entry name" value="PyrdxlP-dep_Trfase_small"/>
</dbReference>
<dbReference type="GeneID" id="69580035"/>